<dbReference type="Pfam" id="PF18730">
    <property type="entry name" value="HEPN_Cthe2314"/>
    <property type="match status" value="1"/>
</dbReference>
<evidence type="ECO:0000313" key="3">
    <source>
        <dbReference type="Proteomes" id="UP000602284"/>
    </source>
</evidence>
<dbReference type="Proteomes" id="UP000602284">
    <property type="component" value="Unassembled WGS sequence"/>
</dbReference>
<evidence type="ECO:0000313" key="2">
    <source>
        <dbReference type="EMBL" id="MBL0385674.1"/>
    </source>
</evidence>
<gene>
    <name evidence="2" type="ORF">JJB07_03335</name>
</gene>
<feature type="domain" description="Cthe-2314-like HEPN" evidence="1">
    <location>
        <begin position="56"/>
        <end position="198"/>
    </location>
</feature>
<proteinExistence type="predicted"/>
<dbReference type="RefSeq" id="WP_201631095.1">
    <property type="nucleotide sequence ID" value="NZ_JAEQNB010000001.1"/>
</dbReference>
<name>A0ABS1J5X7_9BACL</name>
<organism evidence="2 3">
    <name type="scientific">Tumebacillus amylolyticus</name>
    <dbReference type="NCBI Taxonomy" id="2801339"/>
    <lineage>
        <taxon>Bacteria</taxon>
        <taxon>Bacillati</taxon>
        <taxon>Bacillota</taxon>
        <taxon>Bacilli</taxon>
        <taxon>Bacillales</taxon>
        <taxon>Alicyclobacillaceae</taxon>
        <taxon>Tumebacillus</taxon>
    </lineage>
</organism>
<reference evidence="2 3" key="1">
    <citation type="submission" date="2021-01" db="EMBL/GenBank/DDBJ databases">
        <title>Tumebacillus sp. strain ITR2 16S ribosomal RNA gene Genome sequencing and assembly.</title>
        <authorList>
            <person name="Kang M."/>
        </authorList>
    </citation>
    <scope>NUCLEOTIDE SEQUENCE [LARGE SCALE GENOMIC DNA]</scope>
    <source>
        <strain evidence="2 3">ITR2</strain>
    </source>
</reference>
<sequence>MFDEYPSPDDFKNIYCDQMQFDKLDPFIDFFKNAKQYGDIRDLTTLRERLVIEDFVRTYHNHYRKTLMSYSFSKYYYDKGIPDSFADCTSLDHRRRIGFEYHADLFFFKLFSTLEMIAHILNRRFRIDFASEKVSFKKVTDKVLKLKATSSDAGLLYIADILDTITRSKAFTSADKYRNALTHRNPPLHDTIWVKGDTIAVSAPNSTTCSQVFSIMNDSLDLLHELLLSLKQLASISGNWYIEETTP</sequence>
<keyword evidence="3" id="KW-1185">Reference proteome</keyword>
<dbReference type="InterPro" id="IPR041394">
    <property type="entry name" value="HEPN_Cthe2314"/>
</dbReference>
<dbReference type="EMBL" id="JAEQNB010000001">
    <property type="protein sequence ID" value="MBL0385674.1"/>
    <property type="molecule type" value="Genomic_DNA"/>
</dbReference>
<protein>
    <recommendedName>
        <fullName evidence="1">Cthe-2314-like HEPN domain-containing protein</fullName>
    </recommendedName>
</protein>
<comment type="caution">
    <text evidence="2">The sequence shown here is derived from an EMBL/GenBank/DDBJ whole genome shotgun (WGS) entry which is preliminary data.</text>
</comment>
<accession>A0ABS1J5X7</accession>
<evidence type="ECO:0000259" key="1">
    <source>
        <dbReference type="Pfam" id="PF18730"/>
    </source>
</evidence>